<dbReference type="SUPFAM" id="SSF52777">
    <property type="entry name" value="CoA-dependent acyltransferases"/>
    <property type="match status" value="1"/>
</dbReference>
<comment type="cofactor">
    <cofactor evidence="1 9">
        <name>(R)-lipoate</name>
        <dbReference type="ChEBI" id="CHEBI:83088"/>
    </cofactor>
</comment>
<evidence type="ECO:0000256" key="7">
    <source>
        <dbReference type="ARBA" id="ARBA00025211"/>
    </source>
</evidence>
<evidence type="ECO:0000256" key="1">
    <source>
        <dbReference type="ARBA" id="ARBA00001938"/>
    </source>
</evidence>
<comment type="function">
    <text evidence="7">The pyruvate dehydrogenase complex catalyzes the overall conversion of pyruvate to acetyl-CoA and CO(2). It contains multiple copies of three enzymatic components: pyruvate dehydrogenase (E1), dihydrolipoamide acetyltransferase (E2) and lipoamide dehydrogenase (E3).</text>
</comment>
<sequence length="541" mass="56272">MANVIDIVVPDGVSDAAVVEIMQQTGAVVAEEESLLAVETDKATAEIPSPAAGKLLELSVKEGDTVSGGDVIGRLEAESSAGADTVSDQIAVPVRVPAPEENLGLMDIVVPDGVTDAAVVEIMQDVGAEVAEDDSLIAVETDKATAEIPAPAAGKLLELSVGTGDTVSGGDIIGKLQVVGAAGSAGAAASESSELSQSSKTPKPDRVEVPVSVADVAAPAGAVLTNTQNPGGSVHASPSVRQFARELGVDIRRISHTTGPKGRITFTDVRNLVKSVMSGSAGTEGTNSITGGGIPRIELPDFTKFGSTEEFALSKIKQITGKHLSKGWLNIPLVTHFEETDITELEDFRKELNNRKAVGKDKDGLPKTTALAFIVKAVVKALQQYPQVNSSLGGDGKSLIIKKYYNIGIAVDTPRGLIVPVIKNADQLSLDEISAYIRELGLKGRSGKLVPADMEGGSFTVSSLGGLGGTNFTPLVNPPEAAILGVAKAAMKPVWNGKEFLPRLILPFSVSYDHRVLDGGEVARFGSTLAGFLRDLRYMLV</sequence>
<dbReference type="Pfam" id="PF00198">
    <property type="entry name" value="2-oxoacid_dh"/>
    <property type="match status" value="1"/>
</dbReference>
<dbReference type="PANTHER" id="PTHR43178:SF2">
    <property type="entry name" value="DIHYDROLIPOYLLYSINE-RESIDUE ACETYLTRANSFERASE COMPONENT OF PYRUVATE DEHYDROGENASE COMPLEX"/>
    <property type="match status" value="1"/>
</dbReference>
<organism evidence="13 14">
    <name type="scientific">Candidatus Haliotispira prima</name>
    <dbReference type="NCBI Taxonomy" id="3034016"/>
    <lineage>
        <taxon>Bacteria</taxon>
        <taxon>Pseudomonadati</taxon>
        <taxon>Spirochaetota</taxon>
        <taxon>Spirochaetia</taxon>
        <taxon>Spirochaetales</taxon>
        <taxon>Spirochaetaceae</taxon>
        <taxon>Candidatus Haliotispira</taxon>
    </lineage>
</organism>
<evidence type="ECO:0000256" key="9">
    <source>
        <dbReference type="RuleBase" id="RU003423"/>
    </source>
</evidence>
<keyword evidence="6 9" id="KW-0012">Acyltransferase</keyword>
<gene>
    <name evidence="13" type="ORF">P0082_03760</name>
</gene>
<dbReference type="CDD" id="cd06849">
    <property type="entry name" value="lipoyl_domain"/>
    <property type="match status" value="2"/>
</dbReference>
<evidence type="ECO:0000259" key="11">
    <source>
        <dbReference type="PROSITE" id="PS50968"/>
    </source>
</evidence>
<dbReference type="EC" id="2.3.1.-" evidence="9"/>
<evidence type="ECO:0000256" key="10">
    <source>
        <dbReference type="SAM" id="MobiDB-lite"/>
    </source>
</evidence>
<dbReference type="PROSITE" id="PS51826">
    <property type="entry name" value="PSBD"/>
    <property type="match status" value="1"/>
</dbReference>
<dbReference type="InterPro" id="IPR050743">
    <property type="entry name" value="2-oxoacid_DH_E2_comp"/>
</dbReference>
<keyword evidence="4 9" id="KW-0808">Transferase</keyword>
<evidence type="ECO:0000256" key="4">
    <source>
        <dbReference type="ARBA" id="ARBA00022679"/>
    </source>
</evidence>
<dbReference type="PANTHER" id="PTHR43178">
    <property type="entry name" value="DIHYDROLIPOAMIDE ACETYLTRANSFERASE COMPONENT OF PYRUVATE DEHYDROGENASE COMPLEX"/>
    <property type="match status" value="1"/>
</dbReference>
<feature type="domain" description="Peripheral subunit-binding (PSBD)" evidence="12">
    <location>
        <begin position="235"/>
        <end position="273"/>
    </location>
</feature>
<dbReference type="EMBL" id="CP123443">
    <property type="protein sequence ID" value="WGK69985.1"/>
    <property type="molecule type" value="Genomic_DNA"/>
</dbReference>
<evidence type="ECO:0000256" key="2">
    <source>
        <dbReference type="ARBA" id="ARBA00007317"/>
    </source>
</evidence>
<dbReference type="InterPro" id="IPR004167">
    <property type="entry name" value="PSBD"/>
</dbReference>
<evidence type="ECO:0000313" key="13">
    <source>
        <dbReference type="EMBL" id="WGK69985.1"/>
    </source>
</evidence>
<dbReference type="RefSeq" id="WP_326928190.1">
    <property type="nucleotide sequence ID" value="NZ_CP123443.1"/>
</dbReference>
<dbReference type="Proteomes" id="UP001228690">
    <property type="component" value="Chromosome"/>
</dbReference>
<dbReference type="InterPro" id="IPR003016">
    <property type="entry name" value="2-oxoA_DH_lipoyl-BS"/>
</dbReference>
<evidence type="ECO:0000256" key="8">
    <source>
        <dbReference type="ARBA" id="ARBA00048370"/>
    </source>
</evidence>
<evidence type="ECO:0000256" key="6">
    <source>
        <dbReference type="ARBA" id="ARBA00023315"/>
    </source>
</evidence>
<dbReference type="Pfam" id="PF00364">
    <property type="entry name" value="Biotin_lipoyl"/>
    <property type="match status" value="2"/>
</dbReference>
<evidence type="ECO:0000259" key="12">
    <source>
        <dbReference type="PROSITE" id="PS51826"/>
    </source>
</evidence>
<dbReference type="InterPro" id="IPR011053">
    <property type="entry name" value="Single_hybrid_motif"/>
</dbReference>
<accession>A0ABY8MK74</accession>
<evidence type="ECO:0000313" key="14">
    <source>
        <dbReference type="Proteomes" id="UP001228690"/>
    </source>
</evidence>
<dbReference type="InterPro" id="IPR001078">
    <property type="entry name" value="2-oxoacid_DH_actylTfrase"/>
</dbReference>
<feature type="domain" description="Lipoyl-binding" evidence="11">
    <location>
        <begin position="4"/>
        <end position="76"/>
    </location>
</feature>
<protein>
    <recommendedName>
        <fullName evidence="9">Dihydrolipoamide acetyltransferase component of pyruvate dehydrogenase complex</fullName>
        <ecNumber evidence="9">2.3.1.-</ecNumber>
    </recommendedName>
</protein>
<dbReference type="PROSITE" id="PS50968">
    <property type="entry name" value="BIOTINYL_LIPOYL"/>
    <property type="match status" value="2"/>
</dbReference>
<comment type="subunit">
    <text evidence="3">Forms a 24-polypeptide structural core with octahedral symmetry.</text>
</comment>
<comment type="similarity">
    <text evidence="2 9">Belongs to the 2-oxoacid dehydrogenase family.</text>
</comment>
<dbReference type="InterPro" id="IPR036625">
    <property type="entry name" value="E3-bd_dom_sf"/>
</dbReference>
<dbReference type="SUPFAM" id="SSF47005">
    <property type="entry name" value="Peripheral subunit-binding domain of 2-oxo acid dehydrogenase complex"/>
    <property type="match status" value="1"/>
</dbReference>
<dbReference type="InterPro" id="IPR023213">
    <property type="entry name" value="CAT-like_dom_sf"/>
</dbReference>
<keyword evidence="14" id="KW-1185">Reference proteome</keyword>
<dbReference type="Pfam" id="PF02817">
    <property type="entry name" value="E3_binding"/>
    <property type="match status" value="1"/>
</dbReference>
<dbReference type="InterPro" id="IPR000089">
    <property type="entry name" value="Biotin_lipoyl"/>
</dbReference>
<feature type="compositionally biased region" description="Low complexity" evidence="10">
    <location>
        <begin position="187"/>
        <end position="199"/>
    </location>
</feature>
<name>A0ABY8MK74_9SPIO</name>
<dbReference type="Gene3D" id="2.40.50.100">
    <property type="match status" value="2"/>
</dbReference>
<proteinExistence type="inferred from homology"/>
<comment type="catalytic activity">
    <reaction evidence="8">
        <text>N(6)-[(R)-dihydrolipoyl]-L-lysyl-[protein] + acetyl-CoA = N(6)-[(R)-S(8)-acetyldihydrolipoyl]-L-lysyl-[protein] + CoA</text>
        <dbReference type="Rhea" id="RHEA:17017"/>
        <dbReference type="Rhea" id="RHEA-COMP:10475"/>
        <dbReference type="Rhea" id="RHEA-COMP:10478"/>
        <dbReference type="ChEBI" id="CHEBI:57287"/>
        <dbReference type="ChEBI" id="CHEBI:57288"/>
        <dbReference type="ChEBI" id="CHEBI:83100"/>
        <dbReference type="ChEBI" id="CHEBI:83111"/>
        <dbReference type="EC" id="2.3.1.12"/>
    </reaction>
</comment>
<keyword evidence="5 9" id="KW-0450">Lipoyl</keyword>
<dbReference type="PROSITE" id="PS00189">
    <property type="entry name" value="LIPOYL"/>
    <property type="match status" value="2"/>
</dbReference>
<feature type="domain" description="Lipoyl-binding" evidence="11">
    <location>
        <begin position="105"/>
        <end position="177"/>
    </location>
</feature>
<dbReference type="SUPFAM" id="SSF51230">
    <property type="entry name" value="Single hybrid motif"/>
    <property type="match status" value="2"/>
</dbReference>
<feature type="region of interest" description="Disordered" evidence="10">
    <location>
        <begin position="187"/>
        <end position="207"/>
    </location>
</feature>
<reference evidence="13 14" key="1">
    <citation type="submission" date="2023-04" db="EMBL/GenBank/DDBJ databases">
        <title>Spirochaete genome identified in red abalone sample constitutes a novel genus.</title>
        <authorList>
            <person name="Sharma S.P."/>
            <person name="Purcell C.M."/>
            <person name="Hyde J.R."/>
            <person name="Severin A.J."/>
        </authorList>
    </citation>
    <scope>NUCLEOTIDE SEQUENCE [LARGE SCALE GENOMIC DNA]</scope>
    <source>
        <strain evidence="13 14">SP-2023</strain>
    </source>
</reference>
<dbReference type="Gene3D" id="3.30.559.10">
    <property type="entry name" value="Chloramphenicol acetyltransferase-like domain"/>
    <property type="match status" value="1"/>
</dbReference>
<evidence type="ECO:0000256" key="3">
    <source>
        <dbReference type="ARBA" id="ARBA00011484"/>
    </source>
</evidence>
<evidence type="ECO:0000256" key="5">
    <source>
        <dbReference type="ARBA" id="ARBA00022823"/>
    </source>
</evidence>
<dbReference type="Gene3D" id="4.10.320.10">
    <property type="entry name" value="E3-binding domain"/>
    <property type="match status" value="1"/>
</dbReference>